<dbReference type="InterPro" id="IPR001094">
    <property type="entry name" value="Flavdoxin-like"/>
</dbReference>
<dbReference type="InterPro" id="IPR017927">
    <property type="entry name" value="FAD-bd_FR_type"/>
</dbReference>
<dbReference type="InterPro" id="IPR029039">
    <property type="entry name" value="Flavoprotein-like_sf"/>
</dbReference>
<evidence type="ECO:0000256" key="3">
    <source>
        <dbReference type="ARBA" id="ARBA00022630"/>
    </source>
</evidence>
<dbReference type="SUPFAM" id="SSF52343">
    <property type="entry name" value="Ferredoxin reductase-like, C-terminal NADP-linked domain"/>
    <property type="match status" value="1"/>
</dbReference>
<comment type="cofactor">
    <cofactor evidence="2">
        <name>FAD</name>
        <dbReference type="ChEBI" id="CHEBI:57692"/>
    </cofactor>
</comment>
<evidence type="ECO:0000256" key="5">
    <source>
        <dbReference type="ARBA" id="ARBA00022827"/>
    </source>
</evidence>
<dbReference type="Pfam" id="PF00175">
    <property type="entry name" value="NAD_binding_1"/>
    <property type="match status" value="1"/>
</dbReference>
<dbReference type="AlphaFoldDB" id="A0A0J1BDJ4"/>
<dbReference type="InterPro" id="IPR039261">
    <property type="entry name" value="FNR_nucleotide-bd"/>
</dbReference>
<dbReference type="InterPro" id="IPR003097">
    <property type="entry name" value="CysJ-like_FAD-binding"/>
</dbReference>
<keyword evidence="12" id="KW-1185">Reference proteome</keyword>
<comment type="cofactor">
    <cofactor evidence="1">
        <name>FMN</name>
        <dbReference type="ChEBI" id="CHEBI:58210"/>
    </cofactor>
</comment>
<dbReference type="FunFam" id="3.40.50.360:FF:000045">
    <property type="entry name" value="NADPH-dependent diflavin oxidoreductase 1"/>
    <property type="match status" value="1"/>
</dbReference>
<evidence type="ECO:0000313" key="12">
    <source>
        <dbReference type="Proteomes" id="UP000053611"/>
    </source>
</evidence>
<dbReference type="Gene3D" id="2.40.30.10">
    <property type="entry name" value="Translation factors"/>
    <property type="match status" value="1"/>
</dbReference>
<dbReference type="InterPro" id="IPR017938">
    <property type="entry name" value="Riboflavin_synthase-like_b-brl"/>
</dbReference>
<dbReference type="Proteomes" id="UP000053611">
    <property type="component" value="Unassembled WGS sequence"/>
</dbReference>
<dbReference type="PANTHER" id="PTHR19384:SF10">
    <property type="entry name" value="NADPH-DEPENDENT DIFLAVIN OXIDOREDUCTASE 1"/>
    <property type="match status" value="1"/>
</dbReference>
<dbReference type="PRINTS" id="PR00371">
    <property type="entry name" value="FPNCR"/>
</dbReference>
<dbReference type="Gene3D" id="3.40.50.80">
    <property type="entry name" value="Nucleotide-binding domain of ferredoxin-NADP reductase (FNR) module"/>
    <property type="match status" value="1"/>
</dbReference>
<dbReference type="GO" id="GO:0010181">
    <property type="term" value="F:FMN binding"/>
    <property type="evidence" value="ECO:0007669"/>
    <property type="project" value="InterPro"/>
</dbReference>
<dbReference type="InterPro" id="IPR001709">
    <property type="entry name" value="Flavoprot_Pyr_Nucl_cyt_Rdtase"/>
</dbReference>
<feature type="region of interest" description="Disordered" evidence="8">
    <location>
        <begin position="226"/>
        <end position="248"/>
    </location>
</feature>
<dbReference type="Pfam" id="PF00667">
    <property type="entry name" value="FAD_binding_1"/>
    <property type="match status" value="1"/>
</dbReference>
<dbReference type="Gene3D" id="1.20.990.10">
    <property type="entry name" value="NADPH-cytochrome p450 Reductase, Chain A, domain 3"/>
    <property type="match status" value="1"/>
</dbReference>
<dbReference type="PROSITE" id="PS51384">
    <property type="entry name" value="FAD_FR"/>
    <property type="match status" value="1"/>
</dbReference>
<dbReference type="PANTHER" id="PTHR19384">
    <property type="entry name" value="NITRIC OXIDE SYNTHASE-RELATED"/>
    <property type="match status" value="1"/>
</dbReference>
<dbReference type="PRINTS" id="PR00369">
    <property type="entry name" value="FLAVODOXIN"/>
</dbReference>
<gene>
    <name evidence="11" type="ORF">CC85DRAFT_281778</name>
</gene>
<dbReference type="GeneID" id="28982334"/>
<dbReference type="Pfam" id="PF00258">
    <property type="entry name" value="Flavodoxin_1"/>
    <property type="match status" value="1"/>
</dbReference>
<dbReference type="RefSeq" id="XP_018282625.1">
    <property type="nucleotide sequence ID" value="XM_018421731.1"/>
</dbReference>
<evidence type="ECO:0000259" key="10">
    <source>
        <dbReference type="PROSITE" id="PS51384"/>
    </source>
</evidence>
<accession>A0A0J1BDJ4</accession>
<dbReference type="GO" id="GO:0050660">
    <property type="term" value="F:flavin adenine dinucleotide binding"/>
    <property type="evidence" value="ECO:0007669"/>
    <property type="project" value="TreeGrafter"/>
</dbReference>
<evidence type="ECO:0000256" key="1">
    <source>
        <dbReference type="ARBA" id="ARBA00001917"/>
    </source>
</evidence>
<dbReference type="EMBL" id="KQ087178">
    <property type="protein sequence ID" value="KLT46134.1"/>
    <property type="molecule type" value="Genomic_DNA"/>
</dbReference>
<keyword evidence="6" id="KW-0521">NADP</keyword>
<dbReference type="SUPFAM" id="SSF52218">
    <property type="entry name" value="Flavoproteins"/>
    <property type="match status" value="1"/>
</dbReference>
<evidence type="ECO:0000256" key="2">
    <source>
        <dbReference type="ARBA" id="ARBA00001974"/>
    </source>
</evidence>
<evidence type="ECO:0000256" key="7">
    <source>
        <dbReference type="ARBA" id="ARBA00023002"/>
    </source>
</evidence>
<dbReference type="InterPro" id="IPR008254">
    <property type="entry name" value="Flavodoxin/NO_synth"/>
</dbReference>
<keyword evidence="4" id="KW-0288">FMN</keyword>
<evidence type="ECO:0000259" key="9">
    <source>
        <dbReference type="PROSITE" id="PS50902"/>
    </source>
</evidence>
<keyword evidence="7" id="KW-0560">Oxidoreductase</keyword>
<evidence type="ECO:0000256" key="6">
    <source>
        <dbReference type="ARBA" id="ARBA00022857"/>
    </source>
</evidence>
<dbReference type="SUPFAM" id="SSF63380">
    <property type="entry name" value="Riboflavin synthase domain-like"/>
    <property type="match status" value="1"/>
</dbReference>
<name>A0A0J1BDJ4_9TREE</name>
<dbReference type="PROSITE" id="PS50902">
    <property type="entry name" value="FLAVODOXIN_LIKE"/>
    <property type="match status" value="1"/>
</dbReference>
<evidence type="ECO:0000256" key="4">
    <source>
        <dbReference type="ARBA" id="ARBA00022643"/>
    </source>
</evidence>
<keyword evidence="3" id="KW-0285">Flavoprotein</keyword>
<protein>
    <submittedName>
        <fullName evidence="11">Riboflavin synthase domain-like protein</fullName>
    </submittedName>
</protein>
<feature type="domain" description="Flavodoxin-like" evidence="9">
    <location>
        <begin position="34"/>
        <end position="178"/>
    </location>
</feature>
<sequence>MTASAAETSAQHFSHDNHHHSPSPTSDTGEPQHVLILYASETGDAQDVAERVARAFRAHHRRAITMSMDAYDIADLPHEPLLILITSTHGRGEPPPAMRGLWSKLIRAGLPSHILEDVHYSLYGLGDSSYERFCFAGKMLARRMESLGAQSLVEPAWGDERAPDGIEETLLPWLERTLAAIVPYLPGPSCAPRPDTELPPPIYRLEPVEDADVAKALDRLHLASADPSDSKAEYTDIPPADSRNGSEANGITESARAMVYHPAGWQWATLSRNKRVTAPDWWQDVREVELELVPGVTYPPGAICALQPRCSDEEVDTFLECNRLEAEADRVFVIRSTVPGQPLPAHLPSGATTLRTLLTHHLDLRCPPRKSFFEWLRRLSTDEREQERLDEFITDPDEIHDYATRPKRSILETLADFRETTIPMSHVLEILGPLRRRQFSIASDSGAHPGKIQLLIALVDYKTNLKIPRIGLCSSWLVTLPEGTRIPYTLLSPTLHLPADDVPVILVGPGTGVAPMRAFLEARLRRGAAKDTALYFGFRSRTADLYFADDWAEAEAKGALVRLAASRDGKDKVYVQDLIRQDATMINDWVTKRDAHVFVCGSSNAMPRAVREAIAWCISSEGAGTLSVTEAEAYVDAMFDGDRGGEESW</sequence>
<organism evidence="11 12">
    <name type="scientific">Cutaneotrichosporon oleaginosum</name>
    <dbReference type="NCBI Taxonomy" id="879819"/>
    <lineage>
        <taxon>Eukaryota</taxon>
        <taxon>Fungi</taxon>
        <taxon>Dikarya</taxon>
        <taxon>Basidiomycota</taxon>
        <taxon>Agaricomycotina</taxon>
        <taxon>Tremellomycetes</taxon>
        <taxon>Trichosporonales</taxon>
        <taxon>Trichosporonaceae</taxon>
        <taxon>Cutaneotrichosporon</taxon>
    </lineage>
</organism>
<dbReference type="InterPro" id="IPR001433">
    <property type="entry name" value="OxRdtase_FAD/NAD-bd"/>
</dbReference>
<feature type="compositionally biased region" description="Polar residues" evidence="8">
    <location>
        <begin position="1"/>
        <end position="12"/>
    </location>
</feature>
<reference evidence="11 12" key="1">
    <citation type="submission" date="2015-03" db="EMBL/GenBank/DDBJ databases">
        <title>Genomics and transcriptomics of the oil-accumulating basidiomycete yeast T. oleaginosus allow insights into substrate utilization and the diverse evolutionary trajectories of mating systems in fungi.</title>
        <authorList>
            <consortium name="DOE Joint Genome Institute"/>
            <person name="Kourist R."/>
            <person name="Kracht O."/>
            <person name="Bracharz F."/>
            <person name="Lipzen A."/>
            <person name="Nolan M."/>
            <person name="Ohm R."/>
            <person name="Grigoriev I."/>
            <person name="Sun S."/>
            <person name="Heitman J."/>
            <person name="Bruck T."/>
            <person name="Nowrousian M."/>
        </authorList>
    </citation>
    <scope>NUCLEOTIDE SEQUENCE [LARGE SCALE GENOMIC DNA]</scope>
    <source>
        <strain evidence="11 12">IBC0246</strain>
    </source>
</reference>
<dbReference type="GO" id="GO:0016491">
    <property type="term" value="F:oxidoreductase activity"/>
    <property type="evidence" value="ECO:0007669"/>
    <property type="project" value="UniProtKB-KW"/>
</dbReference>
<evidence type="ECO:0000313" key="11">
    <source>
        <dbReference type="EMBL" id="KLT46134.1"/>
    </source>
</evidence>
<dbReference type="InterPro" id="IPR023173">
    <property type="entry name" value="NADPH_Cyt_P450_Rdtase_alpha"/>
</dbReference>
<dbReference type="GO" id="GO:0005829">
    <property type="term" value="C:cytosol"/>
    <property type="evidence" value="ECO:0007669"/>
    <property type="project" value="TreeGrafter"/>
</dbReference>
<keyword evidence="5" id="KW-0274">FAD</keyword>
<proteinExistence type="predicted"/>
<dbReference type="OrthoDB" id="1856718at2759"/>
<dbReference type="STRING" id="879819.A0A0J1BDJ4"/>
<dbReference type="Gene3D" id="3.40.50.360">
    <property type="match status" value="1"/>
</dbReference>
<feature type="region of interest" description="Disordered" evidence="8">
    <location>
        <begin position="1"/>
        <end position="30"/>
    </location>
</feature>
<evidence type="ECO:0000256" key="8">
    <source>
        <dbReference type="SAM" id="MobiDB-lite"/>
    </source>
</evidence>
<feature type="domain" description="FAD-binding FR-type" evidence="10">
    <location>
        <begin position="263"/>
        <end position="498"/>
    </location>
</feature>